<name>A0ABW7YYE2_9ACTN</name>
<dbReference type="InterPro" id="IPR012338">
    <property type="entry name" value="Beta-lactam/transpept-like"/>
</dbReference>
<evidence type="ECO:0000313" key="4">
    <source>
        <dbReference type="Proteomes" id="UP001612741"/>
    </source>
</evidence>
<feature type="domain" description="Beta-lactamase-related" evidence="2">
    <location>
        <begin position="43"/>
        <end position="306"/>
    </location>
</feature>
<proteinExistence type="predicted"/>
<feature type="chain" id="PRO_5045577585" evidence="1">
    <location>
        <begin position="21"/>
        <end position="322"/>
    </location>
</feature>
<gene>
    <name evidence="3" type="ORF">ACIBG2_19030</name>
</gene>
<dbReference type="PROSITE" id="PS51257">
    <property type="entry name" value="PROKAR_LIPOPROTEIN"/>
    <property type="match status" value="1"/>
</dbReference>
<dbReference type="InterPro" id="IPR050789">
    <property type="entry name" value="Diverse_Enzym_Activities"/>
</dbReference>
<dbReference type="RefSeq" id="WP_397082826.1">
    <property type="nucleotide sequence ID" value="NZ_JBITGY010000005.1"/>
</dbReference>
<accession>A0ABW7YYE2</accession>
<dbReference type="SUPFAM" id="SSF56601">
    <property type="entry name" value="beta-lactamase/transpeptidase-like"/>
    <property type="match status" value="1"/>
</dbReference>
<dbReference type="Gene3D" id="3.40.710.10">
    <property type="entry name" value="DD-peptidase/beta-lactamase superfamily"/>
    <property type="match status" value="1"/>
</dbReference>
<dbReference type="EC" id="3.-.-.-" evidence="3"/>
<sequence>MKWLSAGVVALVMLAACAPADPFPEGFDGTVLVARGDRIASCRGSCDTAYDIMSITKQFTAAAILKLETMGRLRTGEPISAYLGPVPEDKRRIAVHHLLTHTAGLVEGLGADYEPVTRDAMLAGALGSRLVAAPGKEFHYSNLGYSVLAAIVEKVSGLGYERFLARHLFAPAGMGSTGYVLPRWSRVAVEYDGQGNSVGRPYEHPWAADGPYWNLRGNGGMLSTARDMFRWHRALTGDAVLPAGARARLFTPYVPTQEPGESYAYGWNILRRAAWHDGGNDWSAASFARSLDGEAMVFWVTNRAQRWKLEEREPDLTLGLLR</sequence>
<dbReference type="GO" id="GO:0016787">
    <property type="term" value="F:hydrolase activity"/>
    <property type="evidence" value="ECO:0007669"/>
    <property type="project" value="UniProtKB-KW"/>
</dbReference>
<dbReference type="Pfam" id="PF00144">
    <property type="entry name" value="Beta-lactamase"/>
    <property type="match status" value="1"/>
</dbReference>
<reference evidence="3 4" key="1">
    <citation type="submission" date="2024-10" db="EMBL/GenBank/DDBJ databases">
        <title>The Natural Products Discovery Center: Release of the First 8490 Sequenced Strains for Exploring Actinobacteria Biosynthetic Diversity.</title>
        <authorList>
            <person name="Kalkreuter E."/>
            <person name="Kautsar S.A."/>
            <person name="Yang D."/>
            <person name="Bader C.D."/>
            <person name="Teijaro C.N."/>
            <person name="Fluegel L."/>
            <person name="Davis C.M."/>
            <person name="Simpson J.R."/>
            <person name="Lauterbach L."/>
            <person name="Steele A.D."/>
            <person name="Gui C."/>
            <person name="Meng S."/>
            <person name="Li G."/>
            <person name="Viehrig K."/>
            <person name="Ye F."/>
            <person name="Su P."/>
            <person name="Kiefer A.F."/>
            <person name="Nichols A."/>
            <person name="Cepeda A.J."/>
            <person name="Yan W."/>
            <person name="Fan B."/>
            <person name="Jiang Y."/>
            <person name="Adhikari A."/>
            <person name="Zheng C.-J."/>
            <person name="Schuster L."/>
            <person name="Cowan T.M."/>
            <person name="Smanski M.J."/>
            <person name="Chevrette M.G."/>
            <person name="De Carvalho L.P.S."/>
            <person name="Shen B."/>
        </authorList>
    </citation>
    <scope>NUCLEOTIDE SEQUENCE [LARGE SCALE GENOMIC DNA]</scope>
    <source>
        <strain evidence="3 4">NPDC050545</strain>
    </source>
</reference>
<keyword evidence="3" id="KW-0378">Hydrolase</keyword>
<protein>
    <submittedName>
        <fullName evidence="3">Serine hydrolase domain-containing protein</fullName>
        <ecNumber evidence="3">3.-.-.-</ecNumber>
    </submittedName>
</protein>
<keyword evidence="4" id="KW-1185">Reference proteome</keyword>
<evidence type="ECO:0000313" key="3">
    <source>
        <dbReference type="EMBL" id="MFI6499489.1"/>
    </source>
</evidence>
<dbReference type="InterPro" id="IPR001466">
    <property type="entry name" value="Beta-lactam-related"/>
</dbReference>
<feature type="signal peptide" evidence="1">
    <location>
        <begin position="1"/>
        <end position="20"/>
    </location>
</feature>
<dbReference type="Proteomes" id="UP001612741">
    <property type="component" value="Unassembled WGS sequence"/>
</dbReference>
<dbReference type="PANTHER" id="PTHR43283">
    <property type="entry name" value="BETA-LACTAMASE-RELATED"/>
    <property type="match status" value="1"/>
</dbReference>
<organism evidence="3 4">
    <name type="scientific">Nonomuraea typhae</name>
    <dbReference type="NCBI Taxonomy" id="2603600"/>
    <lineage>
        <taxon>Bacteria</taxon>
        <taxon>Bacillati</taxon>
        <taxon>Actinomycetota</taxon>
        <taxon>Actinomycetes</taxon>
        <taxon>Streptosporangiales</taxon>
        <taxon>Streptosporangiaceae</taxon>
        <taxon>Nonomuraea</taxon>
    </lineage>
</organism>
<evidence type="ECO:0000256" key="1">
    <source>
        <dbReference type="SAM" id="SignalP"/>
    </source>
</evidence>
<comment type="caution">
    <text evidence="3">The sequence shown here is derived from an EMBL/GenBank/DDBJ whole genome shotgun (WGS) entry which is preliminary data.</text>
</comment>
<evidence type="ECO:0000259" key="2">
    <source>
        <dbReference type="Pfam" id="PF00144"/>
    </source>
</evidence>
<keyword evidence="1" id="KW-0732">Signal</keyword>
<dbReference type="EMBL" id="JBITGY010000005">
    <property type="protein sequence ID" value="MFI6499489.1"/>
    <property type="molecule type" value="Genomic_DNA"/>
</dbReference>